<organism evidence="7 8">
    <name type="scientific">Ascoidea rubescens DSM 1968</name>
    <dbReference type="NCBI Taxonomy" id="1344418"/>
    <lineage>
        <taxon>Eukaryota</taxon>
        <taxon>Fungi</taxon>
        <taxon>Dikarya</taxon>
        <taxon>Ascomycota</taxon>
        <taxon>Saccharomycotina</taxon>
        <taxon>Saccharomycetes</taxon>
        <taxon>Ascoideaceae</taxon>
        <taxon>Ascoidea</taxon>
    </lineage>
</organism>
<dbReference type="EMBL" id="KV454475">
    <property type="protein sequence ID" value="ODV64309.1"/>
    <property type="molecule type" value="Genomic_DNA"/>
</dbReference>
<evidence type="ECO:0000256" key="1">
    <source>
        <dbReference type="ARBA" id="ARBA00004173"/>
    </source>
</evidence>
<dbReference type="InterPro" id="IPR006571">
    <property type="entry name" value="TLDc_dom"/>
</dbReference>
<evidence type="ECO:0000256" key="3">
    <source>
        <dbReference type="ARBA" id="ARBA00023128"/>
    </source>
</evidence>
<comment type="subcellular location">
    <subcellularLocation>
        <location evidence="1">Mitochondrion</location>
    </subcellularLocation>
</comment>
<proteinExistence type="inferred from homology"/>
<keyword evidence="8" id="KW-1185">Reference proteome</keyword>
<dbReference type="GO" id="GO:0045053">
    <property type="term" value="P:protein retention in Golgi apparatus"/>
    <property type="evidence" value="ECO:0007669"/>
    <property type="project" value="EnsemblFungi"/>
</dbReference>
<dbReference type="PANTHER" id="PTHR23354:SF62">
    <property type="entry name" value="MUSTARD, ISOFORM V"/>
    <property type="match status" value="1"/>
</dbReference>
<protein>
    <recommendedName>
        <fullName evidence="4">Oxidation resistance protein 1</fullName>
    </recommendedName>
</protein>
<dbReference type="Proteomes" id="UP000095038">
    <property type="component" value="Unassembled WGS sequence"/>
</dbReference>
<comment type="similarity">
    <text evidence="2">Belongs to the OXR1 family.</text>
</comment>
<dbReference type="RefSeq" id="XP_020050616.1">
    <property type="nucleotide sequence ID" value="XM_020191513.1"/>
</dbReference>
<feature type="domain" description="TLDc" evidence="6">
    <location>
        <begin position="23"/>
        <end position="296"/>
    </location>
</feature>
<evidence type="ECO:0000256" key="5">
    <source>
        <dbReference type="SAM" id="MobiDB-lite"/>
    </source>
</evidence>
<evidence type="ECO:0000313" key="7">
    <source>
        <dbReference type="EMBL" id="ODV64309.1"/>
    </source>
</evidence>
<dbReference type="PANTHER" id="PTHR23354">
    <property type="entry name" value="NUCLEOLAR PROTEIN 7/ESTROGEN RECEPTOR COACTIVATOR-RELATED"/>
    <property type="match status" value="1"/>
</dbReference>
<dbReference type="GO" id="GO:0005634">
    <property type="term" value="C:nucleus"/>
    <property type="evidence" value="ECO:0007669"/>
    <property type="project" value="TreeGrafter"/>
</dbReference>
<dbReference type="SMART" id="SM00584">
    <property type="entry name" value="TLDc"/>
    <property type="match status" value="1"/>
</dbReference>
<dbReference type="GO" id="GO:0032984">
    <property type="term" value="P:protein-containing complex disassembly"/>
    <property type="evidence" value="ECO:0007669"/>
    <property type="project" value="EnsemblFungi"/>
</dbReference>
<evidence type="ECO:0000259" key="6">
    <source>
        <dbReference type="PROSITE" id="PS51886"/>
    </source>
</evidence>
<dbReference type="GO" id="GO:0006979">
    <property type="term" value="P:response to oxidative stress"/>
    <property type="evidence" value="ECO:0007669"/>
    <property type="project" value="TreeGrafter"/>
</dbReference>
<keyword evidence="3" id="KW-0496">Mitochondrion</keyword>
<evidence type="ECO:0000256" key="4">
    <source>
        <dbReference type="ARBA" id="ARBA00040604"/>
    </source>
</evidence>
<dbReference type="PROSITE" id="PS51886">
    <property type="entry name" value="TLDC"/>
    <property type="match status" value="1"/>
</dbReference>
<evidence type="ECO:0000313" key="8">
    <source>
        <dbReference type="Proteomes" id="UP000095038"/>
    </source>
</evidence>
<dbReference type="Pfam" id="PF07534">
    <property type="entry name" value="TLD"/>
    <property type="match status" value="3"/>
</dbReference>
<dbReference type="InParanoid" id="A0A1D2VRT8"/>
<dbReference type="GO" id="GO:0005739">
    <property type="term" value="C:mitochondrion"/>
    <property type="evidence" value="ECO:0007669"/>
    <property type="project" value="UniProtKB-SubCell"/>
</dbReference>
<dbReference type="STRING" id="1344418.A0A1D2VRT8"/>
<reference evidence="8" key="1">
    <citation type="submission" date="2016-05" db="EMBL/GenBank/DDBJ databases">
        <title>Comparative genomics of biotechnologically important yeasts.</title>
        <authorList>
            <consortium name="DOE Joint Genome Institute"/>
            <person name="Riley R."/>
            <person name="Haridas S."/>
            <person name="Wolfe K.H."/>
            <person name="Lopes M.R."/>
            <person name="Hittinger C.T."/>
            <person name="Goker M."/>
            <person name="Salamov A."/>
            <person name="Wisecaver J."/>
            <person name="Long T.M."/>
            <person name="Aerts A.L."/>
            <person name="Barry K."/>
            <person name="Choi C."/>
            <person name="Clum A."/>
            <person name="Coughlan A.Y."/>
            <person name="Deshpande S."/>
            <person name="Douglass A.P."/>
            <person name="Hanson S.J."/>
            <person name="Klenk H.-P."/>
            <person name="Labutti K."/>
            <person name="Lapidus A."/>
            <person name="Lindquist E."/>
            <person name="Lipzen A."/>
            <person name="Meier-Kolthoff J.P."/>
            <person name="Ohm R.A."/>
            <person name="Otillar R.P."/>
            <person name="Pangilinan J."/>
            <person name="Peng Y."/>
            <person name="Rokas A."/>
            <person name="Rosa C.A."/>
            <person name="Scheuner C."/>
            <person name="Sibirny A.A."/>
            <person name="Slot J.C."/>
            <person name="Stielow J.B."/>
            <person name="Sun H."/>
            <person name="Kurtzman C.P."/>
            <person name="Blackwell M."/>
            <person name="Grigoriev I.V."/>
            <person name="Jeffries T.W."/>
        </authorList>
    </citation>
    <scope>NUCLEOTIDE SEQUENCE [LARGE SCALE GENOMIC DNA]</scope>
    <source>
        <strain evidence="8">DSM 1968</strain>
    </source>
</reference>
<dbReference type="FunCoup" id="A0A1D2VRT8">
    <property type="interactions" value="9"/>
</dbReference>
<dbReference type="AlphaFoldDB" id="A0A1D2VRT8"/>
<feature type="region of interest" description="Disordered" evidence="5">
    <location>
        <begin position="167"/>
        <end position="186"/>
    </location>
</feature>
<feature type="region of interest" description="Disordered" evidence="5">
    <location>
        <begin position="200"/>
        <end position="220"/>
    </location>
</feature>
<dbReference type="GeneID" id="30965149"/>
<gene>
    <name evidence="7" type="ORF">ASCRUDRAFT_68301</name>
</gene>
<name>A0A1D2VRT8_9ASCO</name>
<sequence>MSYQPPPLDPISLKGYKLKTKNHLMSQELAEELRNMLTPRLQLYSEWQLVYSLEQNGSSLNTLYNNCEPGYNYNKKGNFYHDPLKNDDNDEEDFGYLGHSYISSNYKSHHKKNLGFILVIKDQKGNLFGCFSNEHFHLSDITKRFYGNGECFLWKSKLVKSVNLVQSNDPHQSSNKNNNYNHNPIQQFSEDKRNSVISFDDDKDVHTNNNNNNNNNHSPEKHLQLTIYPYTGLNDFIIYSTKEFLAMGVSGGHYGLWIDNNLINGISEKSMTFGNEPLSDASDRFKIYGLEVWKVGPT</sequence>
<dbReference type="OrthoDB" id="26679at2759"/>
<evidence type="ECO:0000256" key="2">
    <source>
        <dbReference type="ARBA" id="ARBA00009540"/>
    </source>
</evidence>
<accession>A0A1D2VRT8</accession>